<organism evidence="8 9">
    <name type="scientific">Candidatus Gallimonas gallistercoris</name>
    <dbReference type="NCBI Taxonomy" id="2838602"/>
    <lineage>
        <taxon>Bacteria</taxon>
        <taxon>Bacillati</taxon>
        <taxon>Bacillota</taxon>
        <taxon>Clostridia</taxon>
        <taxon>Candidatus Gallimonas</taxon>
    </lineage>
</organism>
<evidence type="ECO:0000256" key="3">
    <source>
        <dbReference type="ARBA" id="ARBA00022692"/>
    </source>
</evidence>
<name>A0A9D2KG92_9FIRM</name>
<reference evidence="8" key="2">
    <citation type="submission" date="2021-04" db="EMBL/GenBank/DDBJ databases">
        <authorList>
            <person name="Gilroy R."/>
        </authorList>
    </citation>
    <scope>NUCLEOTIDE SEQUENCE</scope>
    <source>
        <strain evidence="8">CHK156-179</strain>
    </source>
</reference>
<dbReference type="InterPro" id="IPR003838">
    <property type="entry name" value="ABC3_permease_C"/>
</dbReference>
<keyword evidence="5 6" id="KW-0472">Membrane</keyword>
<evidence type="ECO:0000313" key="9">
    <source>
        <dbReference type="Proteomes" id="UP000824221"/>
    </source>
</evidence>
<protein>
    <submittedName>
        <fullName evidence="8">ABC transporter permease</fullName>
    </submittedName>
</protein>
<sequence>MKATLPFRMGLRLGLQGKWVTKFFTVLLSSAAFMLFAIASTAYTFDEGSFHVRGYRNYMADKEYYLFRNSSEGTGYSPGSAELLLTGEEVALIEDGVDLNFLFACRDQIDMGYFLDKSYFRGEKYKYDEDGEIAGETEEYKAYLQETEGKYFADPGAKVSVGSEACYKELNYRLLAGRYPEGVNEIAVSEEIYEHFVWGGYVDAIAEGCYTLQEFSFVGETYEAYAWDESVIPPKEAGVKIDSYEDLFGKSFANYELKEENRRDEHETLPEEVVVVGIVDMSDRPAWPRNYPNIRPFGSVLRSEAWLYAQRGAGKLYAESMVARNFNNSDKAVRDALTVTLALSEAARPRFEEPSPHADVNVGAYLVNSLTDDLSATNLDDAILLVCGIGVAFLIFSVLLNAHLMTAMTELKRRQVGILRALGAKEGQIECIFLTGAALLSAVIFLFSLAATIAVYYGFWQPLTLWSEFGVSPFVFNGWTVLILAALSFTVPLLSTLVPLKRFLKKPVVENITGNFSK</sequence>
<accession>A0A9D2KG92</accession>
<dbReference type="GO" id="GO:0005886">
    <property type="term" value="C:plasma membrane"/>
    <property type="evidence" value="ECO:0007669"/>
    <property type="project" value="UniProtKB-SubCell"/>
</dbReference>
<evidence type="ECO:0000256" key="5">
    <source>
        <dbReference type="ARBA" id="ARBA00023136"/>
    </source>
</evidence>
<evidence type="ECO:0000256" key="4">
    <source>
        <dbReference type="ARBA" id="ARBA00022989"/>
    </source>
</evidence>
<feature type="transmembrane region" description="Helical" evidence="6">
    <location>
        <begin position="432"/>
        <end position="459"/>
    </location>
</feature>
<evidence type="ECO:0000259" key="7">
    <source>
        <dbReference type="Pfam" id="PF02687"/>
    </source>
</evidence>
<keyword evidence="2" id="KW-1003">Cell membrane</keyword>
<keyword evidence="4 6" id="KW-1133">Transmembrane helix</keyword>
<dbReference type="EMBL" id="DXAJ01000103">
    <property type="protein sequence ID" value="HJA03091.1"/>
    <property type="molecule type" value="Genomic_DNA"/>
</dbReference>
<dbReference type="Pfam" id="PF02687">
    <property type="entry name" value="FtsX"/>
    <property type="match status" value="1"/>
</dbReference>
<comment type="caution">
    <text evidence="8">The sequence shown here is derived from an EMBL/GenBank/DDBJ whole genome shotgun (WGS) entry which is preliminary data.</text>
</comment>
<evidence type="ECO:0000256" key="6">
    <source>
        <dbReference type="SAM" id="Phobius"/>
    </source>
</evidence>
<comment type="subcellular location">
    <subcellularLocation>
        <location evidence="1">Cell membrane</location>
        <topology evidence="1">Multi-pass membrane protein</topology>
    </subcellularLocation>
</comment>
<gene>
    <name evidence="8" type="ORF">H9797_06945</name>
</gene>
<proteinExistence type="predicted"/>
<feature type="transmembrane region" description="Helical" evidence="6">
    <location>
        <begin position="382"/>
        <end position="404"/>
    </location>
</feature>
<evidence type="ECO:0000256" key="2">
    <source>
        <dbReference type="ARBA" id="ARBA00022475"/>
    </source>
</evidence>
<reference evidence="8" key="1">
    <citation type="journal article" date="2021" name="PeerJ">
        <title>Extensive microbial diversity within the chicken gut microbiome revealed by metagenomics and culture.</title>
        <authorList>
            <person name="Gilroy R."/>
            <person name="Ravi A."/>
            <person name="Getino M."/>
            <person name="Pursley I."/>
            <person name="Horton D.L."/>
            <person name="Alikhan N.F."/>
            <person name="Baker D."/>
            <person name="Gharbi K."/>
            <person name="Hall N."/>
            <person name="Watson M."/>
            <person name="Adriaenssens E.M."/>
            <person name="Foster-Nyarko E."/>
            <person name="Jarju S."/>
            <person name="Secka A."/>
            <person name="Antonio M."/>
            <person name="Oren A."/>
            <person name="Chaudhuri R.R."/>
            <person name="La Ragione R."/>
            <person name="Hildebrand F."/>
            <person name="Pallen M.J."/>
        </authorList>
    </citation>
    <scope>NUCLEOTIDE SEQUENCE</scope>
    <source>
        <strain evidence="8">CHK156-179</strain>
    </source>
</reference>
<feature type="transmembrane region" description="Helical" evidence="6">
    <location>
        <begin position="479"/>
        <end position="500"/>
    </location>
</feature>
<evidence type="ECO:0000256" key="1">
    <source>
        <dbReference type="ARBA" id="ARBA00004651"/>
    </source>
</evidence>
<keyword evidence="3 6" id="KW-0812">Transmembrane</keyword>
<dbReference type="AlphaFoldDB" id="A0A9D2KG92"/>
<feature type="domain" description="ABC3 transporter permease C-terminal" evidence="7">
    <location>
        <begin position="389"/>
        <end position="507"/>
    </location>
</feature>
<dbReference type="Proteomes" id="UP000824221">
    <property type="component" value="Unassembled WGS sequence"/>
</dbReference>
<evidence type="ECO:0000313" key="8">
    <source>
        <dbReference type="EMBL" id="HJA03091.1"/>
    </source>
</evidence>